<comment type="similarity">
    <text evidence="1 2">Belongs to the outer membrane factor (OMF) (TC 1.B.17) family.</text>
</comment>
<dbReference type="Proteomes" id="UP000245081">
    <property type="component" value="Unassembled WGS sequence"/>
</dbReference>
<dbReference type="SUPFAM" id="SSF56954">
    <property type="entry name" value="Outer membrane efflux proteins (OEP)"/>
    <property type="match status" value="1"/>
</dbReference>
<keyword evidence="2" id="KW-0449">Lipoprotein</keyword>
<gene>
    <name evidence="5" type="ORF">NMK_0755</name>
</gene>
<comment type="subcellular location">
    <subcellularLocation>
        <location evidence="2">Cell membrane</location>
        <topology evidence="2">Lipid-anchor</topology>
    </subcellularLocation>
</comment>
<feature type="region of interest" description="Disordered" evidence="4">
    <location>
        <begin position="103"/>
        <end position="123"/>
    </location>
</feature>
<evidence type="ECO:0000313" key="5">
    <source>
        <dbReference type="EMBL" id="GBG13211.1"/>
    </source>
</evidence>
<dbReference type="RefSeq" id="WP_109014439.1">
    <property type="nucleotide sequence ID" value="NZ_BDOQ01000003.1"/>
</dbReference>
<evidence type="ECO:0000256" key="2">
    <source>
        <dbReference type="RuleBase" id="RU362097"/>
    </source>
</evidence>
<evidence type="ECO:0000313" key="6">
    <source>
        <dbReference type="Proteomes" id="UP000245081"/>
    </source>
</evidence>
<keyword evidence="2" id="KW-1134">Transmembrane beta strand</keyword>
<feature type="signal peptide" evidence="2">
    <location>
        <begin position="1"/>
        <end position="22"/>
    </location>
</feature>
<reference evidence="5 6" key="1">
    <citation type="journal article" date="2018" name="Environ. Microbiol.">
        <title>Isolation and genomic characterization of Novimethylophilus kurashikiensis gen. nov. sp. nov., a new lanthanide-dependent methylotrophic species of Methylophilaceae.</title>
        <authorList>
            <person name="Lv H."/>
            <person name="Sahin N."/>
            <person name="Tani A."/>
        </authorList>
    </citation>
    <scope>NUCLEOTIDE SEQUENCE [LARGE SCALE GENOMIC DNA]</scope>
    <source>
        <strain evidence="5 6">La2-4</strain>
    </source>
</reference>
<dbReference type="PANTHER" id="PTHR30203">
    <property type="entry name" value="OUTER MEMBRANE CATION EFFLUX PROTEIN"/>
    <property type="match status" value="1"/>
</dbReference>
<dbReference type="GO" id="GO:0015562">
    <property type="term" value="F:efflux transmembrane transporter activity"/>
    <property type="evidence" value="ECO:0007669"/>
    <property type="project" value="InterPro"/>
</dbReference>
<dbReference type="PROSITE" id="PS51257">
    <property type="entry name" value="PROKAR_LIPOPROTEIN"/>
    <property type="match status" value="1"/>
</dbReference>
<name>A0A2R5F955_9PROT</name>
<dbReference type="PANTHER" id="PTHR30203:SF33">
    <property type="entry name" value="BLR4455 PROTEIN"/>
    <property type="match status" value="1"/>
</dbReference>
<dbReference type="NCBIfam" id="TIGR01845">
    <property type="entry name" value="outer_NodT"/>
    <property type="match status" value="1"/>
</dbReference>
<keyword evidence="2" id="KW-0472">Membrane</keyword>
<dbReference type="AlphaFoldDB" id="A0A2R5F955"/>
<dbReference type="Pfam" id="PF02321">
    <property type="entry name" value="OEP"/>
    <property type="match status" value="2"/>
</dbReference>
<proteinExistence type="inferred from homology"/>
<evidence type="ECO:0000256" key="4">
    <source>
        <dbReference type="SAM" id="MobiDB-lite"/>
    </source>
</evidence>
<evidence type="ECO:0000256" key="1">
    <source>
        <dbReference type="ARBA" id="ARBA00007613"/>
    </source>
</evidence>
<comment type="caution">
    <text evidence="5">The sequence shown here is derived from an EMBL/GenBank/DDBJ whole genome shotgun (WGS) entry which is preliminary data.</text>
</comment>
<feature type="chain" id="PRO_5015218670" evidence="2">
    <location>
        <begin position="23"/>
        <end position="485"/>
    </location>
</feature>
<protein>
    <submittedName>
        <fullName evidence="5">RND transporter</fullName>
    </submittedName>
</protein>
<dbReference type="InterPro" id="IPR010131">
    <property type="entry name" value="MdtP/NodT-like"/>
</dbReference>
<sequence>MRKTCFALAVAQLLALAGCATSPPYVTPKVTVPDQYREMGPWQVAKPSDQMLRGDWWKLLNDPVLDGLEERINVSNQDLAGAFARYTASKALEAETDTAMYPTVQGGAGITRNRQSDDRPLRGNNQPDYYWANSIGFSASYELDLWGRVNSLVTAGTAAMQASAADLESVRLALHANLASEYLVLRGFDAELQLLKDTVEAYRRQLTLIQNRFQGGIASAQQVARAQTQLQEAQTKVADIVARRAMAEHAIAVLVGEPASAFSVAGATTPIVQPEIPLGLPSTLLQRRPDIAAAERRVAETNAEVGIARAAFFPNIILGLQGGFQNTGGLNLLSLPNSFWSIGPAAVMTLFDAGRRKAEVERAKARTDEAAALYRATVLHAFKEVEDNLVLLRQLRDEQFTEQAAVASAEKSLELAMNRYREGVVSYLEVIDAEEAVLRTKRTSLDIGTRSLQASIGLIRAIGGGWTAPVAAEPSTASIPEDKRG</sequence>
<dbReference type="Gene3D" id="2.20.200.10">
    <property type="entry name" value="Outer membrane efflux proteins (OEP)"/>
    <property type="match status" value="1"/>
</dbReference>
<keyword evidence="2" id="KW-0564">Palmitate</keyword>
<dbReference type="Gene3D" id="1.20.1600.10">
    <property type="entry name" value="Outer membrane efflux proteins (OEP)"/>
    <property type="match status" value="1"/>
</dbReference>
<dbReference type="OrthoDB" id="9770517at2"/>
<feature type="coiled-coil region" evidence="3">
    <location>
        <begin position="185"/>
        <end position="243"/>
    </location>
</feature>
<evidence type="ECO:0000256" key="3">
    <source>
        <dbReference type="SAM" id="Coils"/>
    </source>
</evidence>
<keyword evidence="6" id="KW-1185">Reference proteome</keyword>
<dbReference type="EMBL" id="BDOQ01000003">
    <property type="protein sequence ID" value="GBG13211.1"/>
    <property type="molecule type" value="Genomic_DNA"/>
</dbReference>
<dbReference type="InterPro" id="IPR003423">
    <property type="entry name" value="OMP_efflux"/>
</dbReference>
<dbReference type="GO" id="GO:0005886">
    <property type="term" value="C:plasma membrane"/>
    <property type="evidence" value="ECO:0007669"/>
    <property type="project" value="UniProtKB-SubCell"/>
</dbReference>
<keyword evidence="2" id="KW-0732">Signal</keyword>
<keyword evidence="3" id="KW-0175">Coiled coil</keyword>
<accession>A0A2R5F955</accession>
<organism evidence="5 6">
    <name type="scientific">Novimethylophilus kurashikiensis</name>
    <dbReference type="NCBI Taxonomy" id="1825523"/>
    <lineage>
        <taxon>Bacteria</taxon>
        <taxon>Pseudomonadati</taxon>
        <taxon>Pseudomonadota</taxon>
        <taxon>Betaproteobacteria</taxon>
        <taxon>Nitrosomonadales</taxon>
        <taxon>Methylophilaceae</taxon>
        <taxon>Novimethylophilus</taxon>
    </lineage>
</organism>
<keyword evidence="2" id="KW-0812">Transmembrane</keyword>